<organism evidence="2 3">
    <name type="scientific">Podospora australis</name>
    <dbReference type="NCBI Taxonomy" id="1536484"/>
    <lineage>
        <taxon>Eukaryota</taxon>
        <taxon>Fungi</taxon>
        <taxon>Dikarya</taxon>
        <taxon>Ascomycota</taxon>
        <taxon>Pezizomycotina</taxon>
        <taxon>Sordariomycetes</taxon>
        <taxon>Sordariomycetidae</taxon>
        <taxon>Sordariales</taxon>
        <taxon>Podosporaceae</taxon>
        <taxon>Podospora</taxon>
    </lineage>
</organism>
<reference evidence="2" key="1">
    <citation type="journal article" date="2023" name="Mol. Phylogenet. Evol.">
        <title>Genome-scale phylogeny and comparative genomics of the fungal order Sordariales.</title>
        <authorList>
            <person name="Hensen N."/>
            <person name="Bonometti L."/>
            <person name="Westerberg I."/>
            <person name="Brannstrom I.O."/>
            <person name="Guillou S."/>
            <person name="Cros-Aarteil S."/>
            <person name="Calhoun S."/>
            <person name="Haridas S."/>
            <person name="Kuo A."/>
            <person name="Mondo S."/>
            <person name="Pangilinan J."/>
            <person name="Riley R."/>
            <person name="LaButti K."/>
            <person name="Andreopoulos B."/>
            <person name="Lipzen A."/>
            <person name="Chen C."/>
            <person name="Yan M."/>
            <person name="Daum C."/>
            <person name="Ng V."/>
            <person name="Clum A."/>
            <person name="Steindorff A."/>
            <person name="Ohm R.A."/>
            <person name="Martin F."/>
            <person name="Silar P."/>
            <person name="Natvig D.O."/>
            <person name="Lalanne C."/>
            <person name="Gautier V."/>
            <person name="Ament-Velasquez S.L."/>
            <person name="Kruys A."/>
            <person name="Hutchinson M.I."/>
            <person name="Powell A.J."/>
            <person name="Barry K."/>
            <person name="Miller A.N."/>
            <person name="Grigoriev I.V."/>
            <person name="Debuchy R."/>
            <person name="Gladieux P."/>
            <person name="Hiltunen Thoren M."/>
            <person name="Johannesson H."/>
        </authorList>
    </citation>
    <scope>NUCLEOTIDE SEQUENCE</scope>
    <source>
        <strain evidence="2">PSN309</strain>
    </source>
</reference>
<keyword evidence="1" id="KW-0472">Membrane</keyword>
<keyword evidence="1" id="KW-0812">Transmembrane</keyword>
<evidence type="ECO:0000313" key="3">
    <source>
        <dbReference type="Proteomes" id="UP001302126"/>
    </source>
</evidence>
<keyword evidence="1" id="KW-1133">Transmembrane helix</keyword>
<accession>A0AAN7AJP2</accession>
<comment type="caution">
    <text evidence="2">The sequence shown here is derived from an EMBL/GenBank/DDBJ whole genome shotgun (WGS) entry which is preliminary data.</text>
</comment>
<dbReference type="Proteomes" id="UP001302126">
    <property type="component" value="Unassembled WGS sequence"/>
</dbReference>
<dbReference type="AlphaFoldDB" id="A0AAN7AJP2"/>
<feature type="transmembrane region" description="Helical" evidence="1">
    <location>
        <begin position="53"/>
        <end position="76"/>
    </location>
</feature>
<reference evidence="2" key="2">
    <citation type="submission" date="2023-05" db="EMBL/GenBank/DDBJ databases">
        <authorList>
            <consortium name="Lawrence Berkeley National Laboratory"/>
            <person name="Steindorff A."/>
            <person name="Hensen N."/>
            <person name="Bonometti L."/>
            <person name="Westerberg I."/>
            <person name="Brannstrom I.O."/>
            <person name="Guillou S."/>
            <person name="Cros-Aarteil S."/>
            <person name="Calhoun S."/>
            <person name="Haridas S."/>
            <person name="Kuo A."/>
            <person name="Mondo S."/>
            <person name="Pangilinan J."/>
            <person name="Riley R."/>
            <person name="Labutti K."/>
            <person name="Andreopoulos B."/>
            <person name="Lipzen A."/>
            <person name="Chen C."/>
            <person name="Yanf M."/>
            <person name="Daum C."/>
            <person name="Ng V."/>
            <person name="Clum A."/>
            <person name="Ohm R."/>
            <person name="Martin F."/>
            <person name="Silar P."/>
            <person name="Natvig D."/>
            <person name="Lalanne C."/>
            <person name="Gautier V."/>
            <person name="Ament-Velasquez S.L."/>
            <person name="Kruys A."/>
            <person name="Hutchinson M.I."/>
            <person name="Powell A.J."/>
            <person name="Barry K."/>
            <person name="Miller A.N."/>
            <person name="Grigoriev I.V."/>
            <person name="Debuchy R."/>
            <person name="Gladieux P."/>
            <person name="Thoren M.H."/>
            <person name="Johannesson H."/>
        </authorList>
    </citation>
    <scope>NUCLEOTIDE SEQUENCE</scope>
    <source>
        <strain evidence="2">PSN309</strain>
    </source>
</reference>
<evidence type="ECO:0000313" key="2">
    <source>
        <dbReference type="EMBL" id="KAK4189144.1"/>
    </source>
</evidence>
<sequence>MNLFVRAPAMFRSVKNLRQAWRLLPCILKVLPGSACGKCTWYGTFQVALADAWFDHVWLGFSFPVSFLTLLGWLGLELLGRISNMAVLTEHHNGDHDNKISLINHDLHRCAHKR</sequence>
<protein>
    <submittedName>
        <fullName evidence="2">Uncharacterized protein</fullName>
    </submittedName>
</protein>
<evidence type="ECO:0000256" key="1">
    <source>
        <dbReference type="SAM" id="Phobius"/>
    </source>
</evidence>
<name>A0AAN7AJP2_9PEZI</name>
<gene>
    <name evidence="2" type="ORF">QBC35DRAFT_494357</name>
</gene>
<keyword evidence="3" id="KW-1185">Reference proteome</keyword>
<proteinExistence type="predicted"/>
<dbReference type="EMBL" id="MU864379">
    <property type="protein sequence ID" value="KAK4189144.1"/>
    <property type="molecule type" value="Genomic_DNA"/>
</dbReference>